<dbReference type="InterPro" id="IPR003615">
    <property type="entry name" value="HNH_nuc"/>
</dbReference>
<sequence length="159" mass="18632">MRNDKYTFLNACADNNIPNGWEYVKELYLNGRSCNEIQEYLLTKYNIQVSAKHLSDNLKGMGVLRDYSERKLNAITRGRMIYRKKPKENKYKSLSVSQKLRFKVLTRDKFRCVLCGNTPNNGTILEIHHKIPANNDLNNLQTLCYNCHRGLHYSERDAK</sequence>
<evidence type="ECO:0000313" key="3">
    <source>
        <dbReference type="EMBL" id="QJA78827.1"/>
    </source>
</evidence>
<keyword evidence="2" id="KW-0378">Hydrolase</keyword>
<protein>
    <submittedName>
        <fullName evidence="2">Putative homing endonuclease</fullName>
    </submittedName>
</protein>
<dbReference type="Gene3D" id="1.10.30.50">
    <property type="match status" value="1"/>
</dbReference>
<keyword evidence="2" id="KW-0540">Nuclease</keyword>
<proteinExistence type="predicted"/>
<dbReference type="EMBL" id="MT141314">
    <property type="protein sequence ID" value="QJA58226.1"/>
    <property type="molecule type" value="Genomic_DNA"/>
</dbReference>
<name>A0A6M3IL35_9ZZZZ</name>
<keyword evidence="2" id="KW-0255">Endonuclease</keyword>
<dbReference type="CDD" id="cd00085">
    <property type="entry name" value="HNHc"/>
    <property type="match status" value="1"/>
</dbReference>
<dbReference type="GO" id="GO:0004519">
    <property type="term" value="F:endonuclease activity"/>
    <property type="evidence" value="ECO:0007669"/>
    <property type="project" value="UniProtKB-KW"/>
</dbReference>
<dbReference type="EMBL" id="MT142355">
    <property type="protein sequence ID" value="QJA78827.1"/>
    <property type="molecule type" value="Genomic_DNA"/>
</dbReference>
<feature type="domain" description="HNH nuclease" evidence="1">
    <location>
        <begin position="99"/>
        <end position="149"/>
    </location>
</feature>
<dbReference type="GO" id="GO:0008270">
    <property type="term" value="F:zinc ion binding"/>
    <property type="evidence" value="ECO:0007669"/>
    <property type="project" value="InterPro"/>
</dbReference>
<evidence type="ECO:0000259" key="1">
    <source>
        <dbReference type="SMART" id="SM00507"/>
    </source>
</evidence>
<dbReference type="SMART" id="SM00507">
    <property type="entry name" value="HNHc"/>
    <property type="match status" value="1"/>
</dbReference>
<dbReference type="GO" id="GO:0003676">
    <property type="term" value="F:nucleic acid binding"/>
    <property type="evidence" value="ECO:0007669"/>
    <property type="project" value="InterPro"/>
</dbReference>
<gene>
    <name evidence="3" type="ORF">MM415A00983_0010</name>
    <name evidence="2" type="ORF">MM415B01478_0011</name>
</gene>
<dbReference type="InterPro" id="IPR002711">
    <property type="entry name" value="HNH"/>
</dbReference>
<dbReference type="AlphaFoldDB" id="A0A6M3IL35"/>
<reference evidence="2" key="1">
    <citation type="submission" date="2020-03" db="EMBL/GenBank/DDBJ databases">
        <title>The deep terrestrial virosphere.</title>
        <authorList>
            <person name="Holmfeldt K."/>
            <person name="Nilsson E."/>
            <person name="Simone D."/>
            <person name="Lopez-Fernandez M."/>
            <person name="Wu X."/>
            <person name="de Brujin I."/>
            <person name="Lundin D."/>
            <person name="Andersson A."/>
            <person name="Bertilsson S."/>
            <person name="Dopson M."/>
        </authorList>
    </citation>
    <scope>NUCLEOTIDE SEQUENCE</scope>
    <source>
        <strain evidence="3">MM415A00983</strain>
        <strain evidence="2">MM415B01478</strain>
    </source>
</reference>
<accession>A0A6M3IL35</accession>
<dbReference type="Pfam" id="PF01844">
    <property type="entry name" value="HNH"/>
    <property type="match status" value="1"/>
</dbReference>
<organism evidence="2">
    <name type="scientific">viral metagenome</name>
    <dbReference type="NCBI Taxonomy" id="1070528"/>
    <lineage>
        <taxon>unclassified sequences</taxon>
        <taxon>metagenomes</taxon>
        <taxon>organismal metagenomes</taxon>
    </lineage>
</organism>
<evidence type="ECO:0000313" key="2">
    <source>
        <dbReference type="EMBL" id="QJA58226.1"/>
    </source>
</evidence>